<comment type="similarity">
    <text evidence="1">Belongs to the MAD2 family.</text>
</comment>
<dbReference type="GO" id="GO:0016035">
    <property type="term" value="C:zeta DNA polymerase complex"/>
    <property type="evidence" value="ECO:0007669"/>
    <property type="project" value="TreeGrafter"/>
</dbReference>
<evidence type="ECO:0000256" key="1">
    <source>
        <dbReference type="ARBA" id="ARBA00010348"/>
    </source>
</evidence>
<dbReference type="OrthoDB" id="21254at2759"/>
<dbReference type="STRING" id="1330021.A0A367LSH5"/>
<dbReference type="PANTHER" id="PTHR11842:SF10">
    <property type="entry name" value="MITOTIC SPINDLE ASSEMBLY CHECKPOINT PROTEIN MAD2B"/>
    <property type="match status" value="1"/>
</dbReference>
<dbReference type="InterPro" id="IPR036570">
    <property type="entry name" value="HORMA_dom_sf"/>
</dbReference>
<evidence type="ECO:0000313" key="3">
    <source>
        <dbReference type="EMBL" id="RCI17404.1"/>
    </source>
</evidence>
<dbReference type="InterPro" id="IPR045091">
    <property type="entry name" value="Mad2-like"/>
</dbReference>
<reference evidence="3 4" key="1">
    <citation type="journal article" date="2015" name="BMC Genomics">
        <title>Insights from the genome of Ophiocordyceps polyrhachis-furcata to pathogenicity and host specificity in insect fungi.</title>
        <authorList>
            <person name="Wichadakul D."/>
            <person name="Kobmoo N."/>
            <person name="Ingsriswang S."/>
            <person name="Tangphatsornruang S."/>
            <person name="Chantasingh D."/>
            <person name="Luangsa-ard J.J."/>
            <person name="Eurwilaichitr L."/>
        </authorList>
    </citation>
    <scope>NUCLEOTIDE SEQUENCE [LARGE SCALE GENOMIC DNA]</scope>
    <source>
        <strain evidence="3 4">BCC 54312</strain>
    </source>
</reference>
<feature type="domain" description="HORMA" evidence="2">
    <location>
        <begin position="1"/>
        <end position="160"/>
    </location>
</feature>
<dbReference type="Gene3D" id="3.30.900.10">
    <property type="entry name" value="HORMA domain"/>
    <property type="match status" value="1"/>
</dbReference>
<sequence>MAYSQAVHQSRHPAVCAWVRDAVDAAEASIRQGAVARIALSIHRPADGDVVERWVFDLDRGFPLAFDSSLLDHQHQRRHYDDDDDDDASVAAAAATTIPAPPLNTSDLHQSWRAALQRLAIVASSLPPTPENCTFAIALELRTDAAPPTTQHHPPALDPL</sequence>
<gene>
    <name evidence="3" type="ORF">L249_2892</name>
</gene>
<dbReference type="SUPFAM" id="SSF56019">
    <property type="entry name" value="The spindle assembly checkpoint protein mad2"/>
    <property type="match status" value="1"/>
</dbReference>
<dbReference type="PANTHER" id="PTHR11842">
    <property type="entry name" value="MITOTIC SPINDLE ASSEMBLY CHECKPOINT PROTEIN MAD2"/>
    <property type="match status" value="1"/>
</dbReference>
<dbReference type="InterPro" id="IPR003511">
    <property type="entry name" value="HORMA_dom"/>
</dbReference>
<evidence type="ECO:0000313" key="4">
    <source>
        <dbReference type="Proteomes" id="UP000253664"/>
    </source>
</evidence>
<dbReference type="AlphaFoldDB" id="A0A367LSH5"/>
<name>A0A367LSH5_9HYPO</name>
<proteinExistence type="inferred from homology"/>
<accession>A0A367LSH5</accession>
<keyword evidence="4" id="KW-1185">Reference proteome</keyword>
<evidence type="ECO:0000259" key="2">
    <source>
        <dbReference type="PROSITE" id="PS50815"/>
    </source>
</evidence>
<dbReference type="PROSITE" id="PS50815">
    <property type="entry name" value="HORMA"/>
    <property type="match status" value="1"/>
</dbReference>
<protein>
    <recommendedName>
        <fullName evidence="2">HORMA domain-containing protein</fullName>
    </recommendedName>
</protein>
<comment type="caution">
    <text evidence="3">The sequence shown here is derived from an EMBL/GenBank/DDBJ whole genome shotgun (WGS) entry which is preliminary data.</text>
</comment>
<dbReference type="EMBL" id="LKCN02000001">
    <property type="protein sequence ID" value="RCI17404.1"/>
    <property type="molecule type" value="Genomic_DNA"/>
</dbReference>
<organism evidence="3 4">
    <name type="scientific">Ophiocordyceps polyrhachis-furcata BCC 54312</name>
    <dbReference type="NCBI Taxonomy" id="1330021"/>
    <lineage>
        <taxon>Eukaryota</taxon>
        <taxon>Fungi</taxon>
        <taxon>Dikarya</taxon>
        <taxon>Ascomycota</taxon>
        <taxon>Pezizomycotina</taxon>
        <taxon>Sordariomycetes</taxon>
        <taxon>Hypocreomycetidae</taxon>
        <taxon>Hypocreales</taxon>
        <taxon>Ophiocordycipitaceae</taxon>
        <taxon>Ophiocordyceps</taxon>
    </lineage>
</organism>
<dbReference type="Proteomes" id="UP000253664">
    <property type="component" value="Unassembled WGS sequence"/>
</dbReference>